<accession>A0ABR8JVK6</accession>
<reference evidence="1 2" key="1">
    <citation type="submission" date="2020-09" db="EMBL/GenBank/DDBJ databases">
        <authorList>
            <person name="Kim M.K."/>
        </authorList>
    </citation>
    <scope>NUCLEOTIDE SEQUENCE [LARGE SCALE GENOMIC DNA]</scope>
    <source>
        <strain evidence="1 2">BT189</strain>
    </source>
</reference>
<dbReference type="Pfam" id="PF13668">
    <property type="entry name" value="Ferritin_2"/>
    <property type="match status" value="1"/>
</dbReference>
<proteinExistence type="predicted"/>
<evidence type="ECO:0000313" key="2">
    <source>
        <dbReference type="Proteomes" id="UP000606003"/>
    </source>
</evidence>
<dbReference type="InterPro" id="IPR006311">
    <property type="entry name" value="TAT_signal"/>
</dbReference>
<comment type="caution">
    <text evidence="1">The sequence shown here is derived from an EMBL/GenBank/DDBJ whole genome shotgun (WGS) entry which is preliminary data.</text>
</comment>
<name>A0ABR8JVK6_9BACT</name>
<dbReference type="SUPFAM" id="SSF47240">
    <property type="entry name" value="Ferritin-like"/>
    <property type="match status" value="1"/>
</dbReference>
<dbReference type="Proteomes" id="UP000606003">
    <property type="component" value="Unassembled WGS sequence"/>
</dbReference>
<organism evidence="1 2">
    <name type="scientific">Hymenobacter armeniacus</name>
    <dbReference type="NCBI Taxonomy" id="2771358"/>
    <lineage>
        <taxon>Bacteria</taxon>
        <taxon>Pseudomonadati</taxon>
        <taxon>Bacteroidota</taxon>
        <taxon>Cytophagia</taxon>
        <taxon>Cytophagales</taxon>
        <taxon>Hymenobacteraceae</taxon>
        <taxon>Hymenobacter</taxon>
    </lineage>
</organism>
<dbReference type="RefSeq" id="WP_190925063.1">
    <property type="nucleotide sequence ID" value="NZ_JACXAC010000004.1"/>
</dbReference>
<dbReference type="EMBL" id="JACXAC010000004">
    <property type="protein sequence ID" value="MBD2722936.1"/>
    <property type="molecule type" value="Genomic_DNA"/>
</dbReference>
<protein>
    <submittedName>
        <fullName evidence="1">Ferritin-like domain-containing protein</fullName>
    </submittedName>
</protein>
<evidence type="ECO:0000313" key="1">
    <source>
        <dbReference type="EMBL" id="MBD2722936.1"/>
    </source>
</evidence>
<dbReference type="PROSITE" id="PS51318">
    <property type="entry name" value="TAT"/>
    <property type="match status" value="1"/>
</dbReference>
<keyword evidence="2" id="KW-1185">Reference proteome</keyword>
<dbReference type="InterPro" id="IPR009078">
    <property type="entry name" value="Ferritin-like_SF"/>
</dbReference>
<gene>
    <name evidence="1" type="ORF">IC234_12445</name>
</gene>
<sequence>MSEHSFSPAWRAQPLGRRGFLRVSAASAATVALVAATGCDTSTPEPVLPDPNLITLPAGDNGLLYSLYLLALAKATLYQKIYETPPTDLTTAERAIFSDLRDHEVAYRELLHLILDPNYLDPTKAAQLFPTDFAFKLTSFTLTTRAGVLVAAQQLEDLAAATYPVMVPLLTSSNPYQRVLLLKAASVQARHAAVVRDLLAPGSFANDDVVNAAGQLKPKTPVEVNTALAPFFAPYVISVANLPVPVL</sequence>